<sequence length="512" mass="54475">MTSDAISQEFDRPLRSHIVIVGAGLAGLETANELVRHGVHDVLVLEAGPAGDLRHVNVAHAPETALRMWLQPGTDAYFDRPWSSRTPSAFAAGSGIRRRVGGRSLYWYGVSLRLEPWALAAPWWPAAVVADLTGSWRGGKSLYEQVERHLADWRSDGAEAAGPLAAGRPAARLGDLDLLPVPFARRPAGPGAERWYAYTPLDRWRDPVSGETRPAGPSPRPPVWTGVEVERVVVRDGRARGVVARDARTGAAVRIAADRVVLAAGTIESSRLAIQALGERAPAPRPRLSGLCDHMVQGVFARLSPQQGAALTGVVPEGSYYAPGDAATRANTFLELRRLPDGSVLVDLQATGEQLPSEENYVECGPASGARSPAAVRAAPRGADLDVLAAERELLRGAWDRLGEIAGLPRTALSFGDFERPDRTNELLLPEHLGSLDLGAPATWSGHLGTEDHEGGTLPLGRVLDEDHQFAGVPGLYAAGPSTFPRMGAANPSLTTLALAHRLAAVLAGRAR</sequence>
<dbReference type="Gene3D" id="3.50.50.60">
    <property type="entry name" value="FAD/NAD(P)-binding domain"/>
    <property type="match status" value="2"/>
</dbReference>
<gene>
    <name evidence="8" type="ORF">SM611_04590</name>
</gene>
<dbReference type="Pfam" id="PF00890">
    <property type="entry name" value="FAD_binding_2"/>
    <property type="match status" value="1"/>
</dbReference>
<comment type="caution">
    <text evidence="8">The sequence shown here is derived from an EMBL/GenBank/DDBJ whole genome shotgun (WGS) entry which is preliminary data.</text>
</comment>
<dbReference type="InterPro" id="IPR007867">
    <property type="entry name" value="GMC_OxRtase_C"/>
</dbReference>
<protein>
    <submittedName>
        <fullName evidence="8">FAD-binding protein</fullName>
    </submittedName>
</protein>
<keyword evidence="3" id="KW-0285">Flavoprotein</keyword>
<dbReference type="PANTHER" id="PTHR42784">
    <property type="entry name" value="PYRANOSE 2-OXIDASE"/>
    <property type="match status" value="1"/>
</dbReference>
<keyword evidence="9" id="KW-1185">Reference proteome</keyword>
<dbReference type="Pfam" id="PF05199">
    <property type="entry name" value="GMC_oxred_C"/>
    <property type="match status" value="1"/>
</dbReference>
<dbReference type="Proteomes" id="UP001569963">
    <property type="component" value="Unassembled WGS sequence"/>
</dbReference>
<evidence type="ECO:0000313" key="9">
    <source>
        <dbReference type="Proteomes" id="UP001569963"/>
    </source>
</evidence>
<evidence type="ECO:0000256" key="2">
    <source>
        <dbReference type="ARBA" id="ARBA00010790"/>
    </source>
</evidence>
<comment type="cofactor">
    <cofactor evidence="1">
        <name>FAD</name>
        <dbReference type="ChEBI" id="CHEBI:57692"/>
    </cofactor>
</comment>
<dbReference type="InterPro" id="IPR051473">
    <property type="entry name" value="P2Ox-like"/>
</dbReference>
<evidence type="ECO:0000256" key="3">
    <source>
        <dbReference type="ARBA" id="ARBA00022630"/>
    </source>
</evidence>
<keyword evidence="5" id="KW-0560">Oxidoreductase</keyword>
<dbReference type="SUPFAM" id="SSF51905">
    <property type="entry name" value="FAD/NAD(P)-binding domain"/>
    <property type="match status" value="1"/>
</dbReference>
<evidence type="ECO:0000313" key="8">
    <source>
        <dbReference type="EMBL" id="MFA1538199.1"/>
    </source>
</evidence>
<dbReference type="InterPro" id="IPR036188">
    <property type="entry name" value="FAD/NAD-bd_sf"/>
</dbReference>
<feature type="domain" description="FAD-dependent oxidoreductase 2 FAD-binding" evidence="6">
    <location>
        <begin position="223"/>
        <end position="356"/>
    </location>
</feature>
<proteinExistence type="inferred from homology"/>
<dbReference type="PRINTS" id="PR00420">
    <property type="entry name" value="RNGMNOXGNASE"/>
</dbReference>
<organism evidence="8 9">
    <name type="scientific">Actinomadura monticuli</name>
    <dbReference type="NCBI Taxonomy" id="3097367"/>
    <lineage>
        <taxon>Bacteria</taxon>
        <taxon>Bacillati</taxon>
        <taxon>Actinomycetota</taxon>
        <taxon>Actinomycetes</taxon>
        <taxon>Streptosporangiales</taxon>
        <taxon>Thermomonosporaceae</taxon>
        <taxon>Actinomadura</taxon>
    </lineage>
</organism>
<dbReference type="RefSeq" id="WP_371947539.1">
    <property type="nucleotide sequence ID" value="NZ_JAXCEI010000002.1"/>
</dbReference>
<keyword evidence="4" id="KW-0274">FAD</keyword>
<evidence type="ECO:0000256" key="1">
    <source>
        <dbReference type="ARBA" id="ARBA00001974"/>
    </source>
</evidence>
<accession>A0ABV4Q4X3</accession>
<dbReference type="InterPro" id="IPR003953">
    <property type="entry name" value="FAD-dep_OxRdtase_2_FAD-bd"/>
</dbReference>
<reference evidence="8 9" key="1">
    <citation type="submission" date="2023-11" db="EMBL/GenBank/DDBJ databases">
        <title>Actinomadura monticuli sp. nov., isolated from volcanic ash.</title>
        <authorList>
            <person name="Lee S.D."/>
            <person name="Yang H."/>
            <person name="Kim I.S."/>
        </authorList>
    </citation>
    <scope>NUCLEOTIDE SEQUENCE [LARGE SCALE GENOMIC DNA]</scope>
    <source>
        <strain evidence="8 9">DLS-62</strain>
    </source>
</reference>
<evidence type="ECO:0000256" key="4">
    <source>
        <dbReference type="ARBA" id="ARBA00022827"/>
    </source>
</evidence>
<name>A0ABV4Q4X3_9ACTN</name>
<feature type="domain" description="Glucose-methanol-choline oxidoreductase C-terminal" evidence="7">
    <location>
        <begin position="449"/>
        <end position="500"/>
    </location>
</feature>
<dbReference type="EMBL" id="JAXCEI010000002">
    <property type="protein sequence ID" value="MFA1538199.1"/>
    <property type="molecule type" value="Genomic_DNA"/>
</dbReference>
<evidence type="ECO:0000259" key="7">
    <source>
        <dbReference type="Pfam" id="PF05199"/>
    </source>
</evidence>
<evidence type="ECO:0000259" key="6">
    <source>
        <dbReference type="Pfam" id="PF00890"/>
    </source>
</evidence>
<evidence type="ECO:0000256" key="5">
    <source>
        <dbReference type="ARBA" id="ARBA00023002"/>
    </source>
</evidence>
<comment type="similarity">
    <text evidence="2">Belongs to the GMC oxidoreductase family.</text>
</comment>
<dbReference type="PANTHER" id="PTHR42784:SF1">
    <property type="entry name" value="PYRANOSE 2-OXIDASE"/>
    <property type="match status" value="1"/>
</dbReference>